<feature type="signal peptide" evidence="2">
    <location>
        <begin position="1"/>
        <end position="24"/>
    </location>
</feature>
<proteinExistence type="predicted"/>
<dbReference type="AlphaFoldDB" id="A0A329TEK0"/>
<feature type="chain" id="PRO_5038904355" description="GGDEF domain-containing protein" evidence="2">
    <location>
        <begin position="25"/>
        <end position="523"/>
    </location>
</feature>
<dbReference type="GO" id="GO:0043709">
    <property type="term" value="P:cell adhesion involved in single-species biofilm formation"/>
    <property type="evidence" value="ECO:0007669"/>
    <property type="project" value="TreeGrafter"/>
</dbReference>
<feature type="transmembrane region" description="Helical" evidence="1">
    <location>
        <begin position="302"/>
        <end position="324"/>
    </location>
</feature>
<dbReference type="PROSITE" id="PS50887">
    <property type="entry name" value="GGDEF"/>
    <property type="match status" value="1"/>
</dbReference>
<dbReference type="GO" id="GO:1902201">
    <property type="term" value="P:negative regulation of bacterial-type flagellum-dependent cell motility"/>
    <property type="evidence" value="ECO:0007669"/>
    <property type="project" value="TreeGrafter"/>
</dbReference>
<feature type="transmembrane region" description="Helical" evidence="1">
    <location>
        <begin position="179"/>
        <end position="197"/>
    </location>
</feature>
<feature type="transmembrane region" description="Helical" evidence="1">
    <location>
        <begin position="272"/>
        <end position="290"/>
    </location>
</feature>
<keyword evidence="1" id="KW-1133">Transmembrane helix</keyword>
<dbReference type="InterPro" id="IPR050469">
    <property type="entry name" value="Diguanylate_Cyclase"/>
</dbReference>
<dbReference type="Pfam" id="PF00990">
    <property type="entry name" value="GGDEF"/>
    <property type="match status" value="1"/>
</dbReference>
<feature type="transmembrane region" description="Helical" evidence="1">
    <location>
        <begin position="209"/>
        <end position="235"/>
    </location>
</feature>
<sequence length="523" mass="57722">MKQFRRFLWALLLMGMAIAIYSSAVGETAPEKINWGGAEPAAGSWARTADAMEFSYPMDAARDEPTILLRSAWQKYQILVDGNAVYTASSERNGAFHLFRLPQGQELTVRFLDCAPGSGAESAVLQSQVYFGSRSGIQWMILRENLYAVLFSGFALVLGIACLLAAYCMQRQHFGNFYGSVYSLGAYILLAGVWVLTDSKILLLVSQKAGLVGLISYLSFHALYLPLLQFTIGVLPEKRRMLEILQAFYSGLLLLLMANFIFSLPYLNVLVMAEHLLMTVTIALILYHGFREMRRGKNKALGRVMAGYVLFAVCSILAITIYYLDSSLPYSPVYMLGIFGFILLLAETAGQRVLEQINENANMAVYAKLAYRDVLTGLGNRAAFVRETQETKQSAAPFGYIMVDVNDLKKVNDTLGHPKGDALIHRVAQCLQRAAAEKGNCYRIGGDEFVVSLNGSREALLACADRIREEIAAADAGSEFPVSAALGLAWSEDQPDPIPAQVFRQADDAMYADKKRMKASREA</sequence>
<dbReference type="InterPro" id="IPR000160">
    <property type="entry name" value="GGDEF_dom"/>
</dbReference>
<comment type="caution">
    <text evidence="4">The sequence shown here is derived from an EMBL/GenBank/DDBJ whole genome shotgun (WGS) entry which is preliminary data.</text>
</comment>
<evidence type="ECO:0000259" key="3">
    <source>
        <dbReference type="PROSITE" id="PS50887"/>
    </source>
</evidence>
<accession>A0A329TEK0</accession>
<dbReference type="CDD" id="cd01949">
    <property type="entry name" value="GGDEF"/>
    <property type="match status" value="1"/>
</dbReference>
<keyword evidence="2" id="KW-0732">Signal</keyword>
<dbReference type="SUPFAM" id="SSF55073">
    <property type="entry name" value="Nucleotide cyclase"/>
    <property type="match status" value="1"/>
</dbReference>
<evidence type="ECO:0000313" key="4">
    <source>
        <dbReference type="EMBL" id="RAW48171.1"/>
    </source>
</evidence>
<reference evidence="4 5" key="1">
    <citation type="submission" date="2018-02" db="EMBL/GenBank/DDBJ databases">
        <title>Complete genome sequencing of Faecalibacterium prausnitzii strains isolated from the human gut.</title>
        <authorList>
            <person name="Fitzgerald B.C."/>
            <person name="Shkoporov A.N."/>
            <person name="Ross P.R."/>
            <person name="Hill C."/>
        </authorList>
    </citation>
    <scope>NUCLEOTIDE SEQUENCE [LARGE SCALE GENOMIC DNA]</scope>
    <source>
        <strain evidence="4 5">APC942/8-14-2</strain>
    </source>
</reference>
<dbReference type="Proteomes" id="UP000251634">
    <property type="component" value="Unassembled WGS sequence"/>
</dbReference>
<dbReference type="SMART" id="SM00267">
    <property type="entry name" value="GGDEF"/>
    <property type="match status" value="1"/>
</dbReference>
<dbReference type="GO" id="GO:0052621">
    <property type="term" value="F:diguanylate cyclase activity"/>
    <property type="evidence" value="ECO:0007669"/>
    <property type="project" value="TreeGrafter"/>
</dbReference>
<dbReference type="PANTHER" id="PTHR45138">
    <property type="entry name" value="REGULATORY COMPONENTS OF SENSORY TRANSDUCTION SYSTEM"/>
    <property type="match status" value="1"/>
</dbReference>
<feature type="domain" description="GGDEF" evidence="3">
    <location>
        <begin position="396"/>
        <end position="523"/>
    </location>
</feature>
<dbReference type="PANTHER" id="PTHR45138:SF9">
    <property type="entry name" value="DIGUANYLATE CYCLASE DGCM-RELATED"/>
    <property type="match status" value="1"/>
</dbReference>
<protein>
    <recommendedName>
        <fullName evidence="3">GGDEF domain-containing protein</fullName>
    </recommendedName>
</protein>
<feature type="transmembrane region" description="Helical" evidence="1">
    <location>
        <begin position="146"/>
        <end position="167"/>
    </location>
</feature>
<dbReference type="Gene3D" id="3.30.70.270">
    <property type="match status" value="1"/>
</dbReference>
<evidence type="ECO:0000256" key="2">
    <source>
        <dbReference type="SAM" id="SignalP"/>
    </source>
</evidence>
<dbReference type="RefSeq" id="WP_112116387.1">
    <property type="nucleotide sequence ID" value="NZ_PRKZ01000010.1"/>
</dbReference>
<dbReference type="InterPro" id="IPR029787">
    <property type="entry name" value="Nucleotide_cyclase"/>
</dbReference>
<dbReference type="InterPro" id="IPR043128">
    <property type="entry name" value="Rev_trsase/Diguanyl_cyclase"/>
</dbReference>
<keyword evidence="1" id="KW-0812">Transmembrane</keyword>
<dbReference type="GO" id="GO:0005886">
    <property type="term" value="C:plasma membrane"/>
    <property type="evidence" value="ECO:0007669"/>
    <property type="project" value="TreeGrafter"/>
</dbReference>
<evidence type="ECO:0000313" key="5">
    <source>
        <dbReference type="Proteomes" id="UP000251634"/>
    </source>
</evidence>
<organism evidence="4 5">
    <name type="scientific">Faecalibacterium prausnitzii</name>
    <dbReference type="NCBI Taxonomy" id="853"/>
    <lineage>
        <taxon>Bacteria</taxon>
        <taxon>Bacillati</taxon>
        <taxon>Bacillota</taxon>
        <taxon>Clostridia</taxon>
        <taxon>Eubacteriales</taxon>
        <taxon>Oscillospiraceae</taxon>
        <taxon>Faecalibacterium</taxon>
    </lineage>
</organism>
<evidence type="ECO:0000256" key="1">
    <source>
        <dbReference type="SAM" id="Phobius"/>
    </source>
</evidence>
<feature type="transmembrane region" description="Helical" evidence="1">
    <location>
        <begin position="330"/>
        <end position="346"/>
    </location>
</feature>
<dbReference type="NCBIfam" id="TIGR00254">
    <property type="entry name" value="GGDEF"/>
    <property type="match status" value="1"/>
</dbReference>
<keyword evidence="1" id="KW-0472">Membrane</keyword>
<feature type="transmembrane region" description="Helical" evidence="1">
    <location>
        <begin position="247"/>
        <end position="266"/>
    </location>
</feature>
<dbReference type="EMBL" id="PRKZ01000010">
    <property type="protein sequence ID" value="RAW48171.1"/>
    <property type="molecule type" value="Genomic_DNA"/>
</dbReference>
<gene>
    <name evidence="4" type="ORF">C4N25_12110</name>
</gene>
<name>A0A329TEK0_9FIRM</name>